<sequence>MKKVTSVMLVLAGSSFCANAFANVPLNPDGSPVAGQSVAQYLQLKKECPECVMVAQDIVKMRMQYCKQSTTVDSIILQDPVYSYLNSIRLLVSNKGGYTNLVYTSARQIVEANVNCNDSNDWIQRSQKVIENTFNTGN</sequence>
<name>A0A4V2X3X5_PHOLU</name>
<reference evidence="2 3" key="1">
    <citation type="journal article" date="2019" name="Int. J. Syst. Evol. Microbiol.">
        <title>Photorhabdus khanii subsp. guanajuatensis subsp. nov., isolated from Heterorhabditis atacamensis, and Photorhabdus luminescens subsp. mexicana subsp. nov., isolated from Heterorhabditis mexicana entomopathogenic nematodes.</title>
        <authorList>
            <person name="Machado R.A.R."/>
            <person name="Bruno P."/>
            <person name="Arce C.C.M."/>
            <person name="Liechti N."/>
            <person name="Kohler A."/>
            <person name="Bernal J."/>
            <person name="Bruggmann R."/>
            <person name="Turlings T.C.J."/>
        </authorList>
    </citation>
    <scope>NUCLEOTIDE SEQUENCE [LARGE SCALE GENOMIC DNA]</scope>
    <source>
        <strain evidence="2 3">MEX47-22</strain>
    </source>
</reference>
<feature type="signal peptide" evidence="1">
    <location>
        <begin position="1"/>
        <end position="20"/>
    </location>
</feature>
<evidence type="ECO:0000256" key="1">
    <source>
        <dbReference type="SAM" id="SignalP"/>
    </source>
</evidence>
<accession>A0A4V2X3X5</accession>
<dbReference type="EMBL" id="PUJX01000064">
    <property type="protein sequence ID" value="TDB42115.1"/>
    <property type="molecule type" value="Genomic_DNA"/>
</dbReference>
<dbReference type="RefSeq" id="WP_132348952.1">
    <property type="nucleotide sequence ID" value="NZ_CAWOLF010000064.1"/>
</dbReference>
<proteinExistence type="predicted"/>
<feature type="chain" id="PRO_5020461028" evidence="1">
    <location>
        <begin position="21"/>
        <end position="138"/>
    </location>
</feature>
<evidence type="ECO:0000313" key="2">
    <source>
        <dbReference type="EMBL" id="TDB42115.1"/>
    </source>
</evidence>
<protein>
    <submittedName>
        <fullName evidence="2">Uncharacterized protein</fullName>
    </submittedName>
</protein>
<dbReference type="AlphaFoldDB" id="A0A4V2X3X5"/>
<evidence type="ECO:0000313" key="3">
    <source>
        <dbReference type="Proteomes" id="UP000295550"/>
    </source>
</evidence>
<gene>
    <name evidence="2" type="ORF">C5468_25185</name>
</gene>
<keyword evidence="1" id="KW-0732">Signal</keyword>
<comment type="caution">
    <text evidence="2">The sequence shown here is derived from an EMBL/GenBank/DDBJ whole genome shotgun (WGS) entry which is preliminary data.</text>
</comment>
<dbReference type="Proteomes" id="UP000295550">
    <property type="component" value="Unassembled WGS sequence"/>
</dbReference>
<organism evidence="2 3">
    <name type="scientific">Photorhabdus luminescens subsp. mexicana</name>
    <dbReference type="NCBI Taxonomy" id="2100167"/>
    <lineage>
        <taxon>Bacteria</taxon>
        <taxon>Pseudomonadati</taxon>
        <taxon>Pseudomonadota</taxon>
        <taxon>Gammaproteobacteria</taxon>
        <taxon>Enterobacterales</taxon>
        <taxon>Morganellaceae</taxon>
        <taxon>Photorhabdus</taxon>
    </lineage>
</organism>